<accession>D4GH50</accession>
<gene>
    <name evidence="1" type="ordered locus">PANA_2330</name>
</gene>
<organism evidence="1 2">
    <name type="scientific">Pantoea ananatis (strain LMG 20103)</name>
    <dbReference type="NCBI Taxonomy" id="706191"/>
    <lineage>
        <taxon>Bacteria</taxon>
        <taxon>Pseudomonadati</taxon>
        <taxon>Pseudomonadota</taxon>
        <taxon>Gammaproteobacteria</taxon>
        <taxon>Enterobacterales</taxon>
        <taxon>Erwiniaceae</taxon>
        <taxon>Pantoea</taxon>
    </lineage>
</organism>
<dbReference type="KEGG" id="pam:PANA_2330"/>
<dbReference type="AlphaFoldDB" id="D4GH50"/>
<protein>
    <submittedName>
        <fullName evidence="1">Uncharacterized protein</fullName>
    </submittedName>
</protein>
<dbReference type="Proteomes" id="UP000001702">
    <property type="component" value="Chromosome"/>
</dbReference>
<evidence type="ECO:0000313" key="1">
    <source>
        <dbReference type="EMBL" id="ADD77497.1"/>
    </source>
</evidence>
<sequence>MSCRHLADKLHAVGCAEPARGFHFGSEIVDQFIQQAAKVLLRFRGKSQPRQSLRDSKAVTTKLRTFRLETGSGRRESVNGKAFNQLQKTIEGFATRYKTLIQKIPVETLRTKLKFWFVTNRPALHFRRESADCIRLALRV</sequence>
<dbReference type="HOGENOM" id="CLU_1833240_0_0_6"/>
<proteinExistence type="predicted"/>
<dbReference type="EMBL" id="CP001875">
    <property type="protein sequence ID" value="ADD77497.1"/>
    <property type="molecule type" value="Genomic_DNA"/>
</dbReference>
<reference evidence="1 2" key="1">
    <citation type="journal article" date="2010" name="J. Bacteriol.">
        <title>Genome sequence of Pantoea ananatis LMG20103, the causative agent of Eucalyptus blight and dieback.</title>
        <authorList>
            <person name="De Maayer P."/>
            <person name="Chan W.Y."/>
            <person name="Venter S.N."/>
            <person name="Toth I.K."/>
            <person name="Birch P.R."/>
            <person name="Joubert F."/>
            <person name="Coutinho T.A."/>
        </authorList>
    </citation>
    <scope>NUCLEOTIDE SEQUENCE [LARGE SCALE GENOMIC DNA]</scope>
    <source>
        <strain evidence="1 2">LMG 20103</strain>
    </source>
</reference>
<name>D4GH50_PANAM</name>
<evidence type="ECO:0000313" key="2">
    <source>
        <dbReference type="Proteomes" id="UP000001702"/>
    </source>
</evidence>
<keyword evidence="2" id="KW-1185">Reference proteome</keyword>